<dbReference type="PIRSF" id="PIRSF015947">
    <property type="entry name" value="26S_Psome_Rpn2"/>
    <property type="match status" value="1"/>
</dbReference>
<dbReference type="GO" id="GO:0043161">
    <property type="term" value="P:proteasome-mediated ubiquitin-dependent protein catabolic process"/>
    <property type="evidence" value="ECO:0007669"/>
    <property type="project" value="TreeGrafter"/>
</dbReference>
<dbReference type="FunFam" id="1.25.10.10:FF:000017">
    <property type="entry name" value="26S proteasome non-ATPase regulatory subunit 1"/>
    <property type="match status" value="1"/>
</dbReference>
<feature type="domain" description="26S proteasome regulatory subunit RPN2 C-terminal" evidence="6">
    <location>
        <begin position="829"/>
        <end position="1063"/>
    </location>
</feature>
<organism evidence="8">
    <name type="scientific">Haptolina brevifila</name>
    <dbReference type="NCBI Taxonomy" id="156173"/>
    <lineage>
        <taxon>Eukaryota</taxon>
        <taxon>Haptista</taxon>
        <taxon>Haptophyta</taxon>
        <taxon>Prymnesiophyceae</taxon>
        <taxon>Prymnesiales</taxon>
        <taxon>Prymnesiaceae</taxon>
        <taxon>Haptolina</taxon>
    </lineage>
</organism>
<evidence type="ECO:0000313" key="8">
    <source>
        <dbReference type="EMBL" id="CAD9556294.1"/>
    </source>
</evidence>
<dbReference type="GO" id="GO:0034515">
    <property type="term" value="C:proteasome storage granule"/>
    <property type="evidence" value="ECO:0007669"/>
    <property type="project" value="TreeGrafter"/>
</dbReference>
<feature type="region of interest" description="Disordered" evidence="5">
    <location>
        <begin position="937"/>
        <end position="964"/>
    </location>
</feature>
<gene>
    <name evidence="8" type="ORF">CBRE1094_LOCUS47385</name>
</gene>
<feature type="region of interest" description="Disordered" evidence="5">
    <location>
        <begin position="301"/>
        <end position="352"/>
    </location>
</feature>
<sequence length="1096" mass="117940">MPPIAPVPILSSSTGLLAMLEEDEIEVKAHALRKLNAVVTDFWAEISESLPDIESLYEDEEFPQRALAALVASKVYYYLGELGDALTFALGAGTMFNVDEKSEYVETLLAKAIDEYCALYVARSEQQMKAEAGEASSDPEVVIDRRLSDLVERMVESSINRNAYQVVMGIALEARRLDMIERVVRLCDSAPGEHEHEASTTAMLSYMFTLTTTALSSRSFRRKLLGVMVKVYSEMASPDYIGLSRCLAHLNDAAAVVVIFNRLLGGTRDDLLMAFQVAFDLVENTTQFFLKSLLDLLTPKPPAPVPPPAPPAEAVAPEGEAAAEGASEAPPAAEAPSTSEPAEEELSDEEKARRDNRTLLLSILTGEKSISLALEFLYRSNHADLTILTAMKKAADRNAVCHSGIVVAHSIMCAGTTSDTFLRENLEWLARATNWAKFTATASLGVIHKGHVKQAKQLLAPYLPQPGPAGGMGSPSPFSEGGSLYALGMIHANHGGPIRDYLLEALRNAGSNEVVQHGAALGLGLATMATEDEELYEELKGVLFNDSAVAGEAAALGMGLIMLGSGSSKVIEEMIGYAHDTQHEKIIRGLALSLGMAMYGREEEADGLVTTLLHDDDAILRYGAMYTIAFAYACSGSNQALRRLLHVAVSDVSDDVRRAAVTSIGFVLAGTPAQCPKVVKLLSESYNPHVRYGATMAVGISCAGTGLKEALDLLQPMLVDPIDFVRQGALLATSMVLMQNPNHEPDSRLSEHRKLLAKVVSDKHEDTMAKFGAIIATGLLDAGGRNMTISLISKSGHKIMPAIVGCAVFTHFWFWHPLLHFVSLALTPTATIGVNAQLQMPTWRFKSAAPPATFAYPPPPAPPEKKKDTVVTAVLSITGKKKKDEADAEKLAEIKAAEAKQREEQLIAARDATLTTLGELKKRSAITAEVYTEVVGSAPPETEEKKDAGKKEEAKKEDKMETDGPKKSLAELYAGLQAVHARGVISTATLTAAMAHKPPLAEGEEDKEPKLEYEILENPTRVLRAQERVITSLPNSRYVPISSARRAGIVLLKDTTPDEAEDLLEATALAAPPDGESADEEEPAPPAPFEFTSGSA</sequence>
<evidence type="ECO:0000256" key="3">
    <source>
        <dbReference type="ARBA" id="ARBA00022942"/>
    </source>
</evidence>
<dbReference type="PANTHER" id="PTHR10943:SF2">
    <property type="entry name" value="26S PROTEASOME NON-ATPASE REGULATORY SUBUNIT 1"/>
    <property type="match status" value="1"/>
</dbReference>
<dbReference type="Pfam" id="PF18004">
    <property type="entry name" value="RPN2_C"/>
    <property type="match status" value="1"/>
</dbReference>
<dbReference type="Pfam" id="PF13646">
    <property type="entry name" value="HEAT_2"/>
    <property type="match status" value="1"/>
</dbReference>
<accession>A0A7S2JSF5</accession>
<proteinExistence type="inferred from homology"/>
<evidence type="ECO:0000256" key="5">
    <source>
        <dbReference type="SAM" id="MobiDB-lite"/>
    </source>
</evidence>
<dbReference type="InterPro" id="IPR016642">
    <property type="entry name" value="26S_Psome_Rpn2"/>
</dbReference>
<dbReference type="Pfam" id="PF01851">
    <property type="entry name" value="PC_rep"/>
    <property type="match status" value="1"/>
</dbReference>
<feature type="compositionally biased region" description="Low complexity" evidence="5">
    <location>
        <begin position="312"/>
        <end position="340"/>
    </location>
</feature>
<dbReference type="InterPro" id="IPR002015">
    <property type="entry name" value="Proteasome/cyclosome_rpt"/>
</dbReference>
<dbReference type="Gene3D" id="1.25.10.10">
    <property type="entry name" value="Leucine-rich Repeat Variant"/>
    <property type="match status" value="1"/>
</dbReference>
<evidence type="ECO:0000256" key="1">
    <source>
        <dbReference type="ARBA" id="ARBA00006308"/>
    </source>
</evidence>
<dbReference type="PANTHER" id="PTHR10943">
    <property type="entry name" value="26S PROTEASOME NON-ATPASE REGULATORY SUBUNIT"/>
    <property type="match status" value="1"/>
</dbReference>
<evidence type="ECO:0000259" key="6">
    <source>
        <dbReference type="Pfam" id="PF18004"/>
    </source>
</evidence>
<dbReference type="Pfam" id="PF21505">
    <property type="entry name" value="RPN2_N"/>
    <property type="match status" value="1"/>
</dbReference>
<feature type="region of interest" description="Disordered" evidence="5">
    <location>
        <begin position="1070"/>
        <end position="1096"/>
    </location>
</feature>
<keyword evidence="2" id="KW-0677">Repeat</keyword>
<dbReference type="InterPro" id="IPR011989">
    <property type="entry name" value="ARM-like"/>
</dbReference>
<evidence type="ECO:0000256" key="4">
    <source>
        <dbReference type="PIRNR" id="PIRNR015947"/>
    </source>
</evidence>
<dbReference type="AlphaFoldDB" id="A0A7S2JSF5"/>
<dbReference type="GO" id="GO:0030234">
    <property type="term" value="F:enzyme regulator activity"/>
    <property type="evidence" value="ECO:0007669"/>
    <property type="project" value="UniProtKB-UniRule"/>
</dbReference>
<comment type="similarity">
    <text evidence="1 4">Belongs to the proteasome subunit S1 family.</text>
</comment>
<dbReference type="GO" id="GO:0008540">
    <property type="term" value="C:proteasome regulatory particle, base subcomplex"/>
    <property type="evidence" value="ECO:0007669"/>
    <property type="project" value="UniProtKB-UniRule"/>
</dbReference>
<name>A0A7S2JSF5_9EUKA</name>
<dbReference type="EMBL" id="HBGU01086774">
    <property type="protein sequence ID" value="CAD9556294.1"/>
    <property type="molecule type" value="Transcribed_RNA"/>
</dbReference>
<dbReference type="InterPro" id="IPR048570">
    <property type="entry name" value="PSMD1_RPN2_N"/>
</dbReference>
<keyword evidence="3 4" id="KW-0647">Proteasome</keyword>
<evidence type="ECO:0008006" key="9">
    <source>
        <dbReference type="Google" id="ProtNLM"/>
    </source>
</evidence>
<protein>
    <recommendedName>
        <fullName evidence="9">26S proteasome regulatory subunit RPN2 C-terminal domain-containing protein</fullName>
    </recommendedName>
</protein>
<dbReference type="GO" id="GO:0005634">
    <property type="term" value="C:nucleus"/>
    <property type="evidence" value="ECO:0007669"/>
    <property type="project" value="TreeGrafter"/>
</dbReference>
<evidence type="ECO:0000259" key="7">
    <source>
        <dbReference type="Pfam" id="PF21505"/>
    </source>
</evidence>
<feature type="compositionally biased region" description="Basic and acidic residues" evidence="5">
    <location>
        <begin position="942"/>
        <end position="964"/>
    </location>
</feature>
<feature type="domain" description="26S proteasome non-ATPase regulatory subunit 1/RPN2 N-terminal" evidence="7">
    <location>
        <begin position="12"/>
        <end position="297"/>
    </location>
</feature>
<reference evidence="8" key="1">
    <citation type="submission" date="2021-01" db="EMBL/GenBank/DDBJ databases">
        <authorList>
            <person name="Corre E."/>
            <person name="Pelletier E."/>
            <person name="Niang G."/>
            <person name="Scheremetjew M."/>
            <person name="Finn R."/>
            <person name="Kale V."/>
            <person name="Holt S."/>
            <person name="Cochrane G."/>
            <person name="Meng A."/>
            <person name="Brown T."/>
            <person name="Cohen L."/>
        </authorList>
    </citation>
    <scope>NUCLEOTIDE SEQUENCE</scope>
    <source>
        <strain evidence="8">UTEX LB 985</strain>
    </source>
</reference>
<dbReference type="GO" id="GO:0042176">
    <property type="term" value="P:regulation of protein catabolic process"/>
    <property type="evidence" value="ECO:0007669"/>
    <property type="project" value="UniProtKB-UniRule"/>
</dbReference>
<dbReference type="SUPFAM" id="SSF48371">
    <property type="entry name" value="ARM repeat"/>
    <property type="match status" value="1"/>
</dbReference>
<feature type="compositionally biased region" description="Pro residues" evidence="5">
    <location>
        <begin position="301"/>
        <end position="311"/>
    </location>
</feature>
<evidence type="ECO:0000256" key="2">
    <source>
        <dbReference type="ARBA" id="ARBA00022737"/>
    </source>
</evidence>
<dbReference type="InterPro" id="IPR016024">
    <property type="entry name" value="ARM-type_fold"/>
</dbReference>
<dbReference type="InterPro" id="IPR040623">
    <property type="entry name" value="RPN2_C"/>
</dbReference>